<gene>
    <name evidence="3" type="ORF">WDU99_06140</name>
</gene>
<evidence type="ECO:0000313" key="3">
    <source>
        <dbReference type="EMBL" id="MEJ1087893.1"/>
    </source>
</evidence>
<keyword evidence="2" id="KW-0472">Membrane</keyword>
<dbReference type="InterPro" id="IPR025519">
    <property type="entry name" value="DUF4407"/>
</dbReference>
<proteinExistence type="predicted"/>
<feature type="transmembrane region" description="Helical" evidence="2">
    <location>
        <begin position="214"/>
        <end position="234"/>
    </location>
</feature>
<feature type="compositionally biased region" description="Low complexity" evidence="1">
    <location>
        <begin position="524"/>
        <end position="538"/>
    </location>
</feature>
<protein>
    <submittedName>
        <fullName evidence="3">DUF4407 domain-containing protein</fullName>
    </submittedName>
</protein>
<evidence type="ECO:0000256" key="2">
    <source>
        <dbReference type="SAM" id="Phobius"/>
    </source>
</evidence>
<feature type="transmembrane region" description="Helical" evidence="2">
    <location>
        <begin position="174"/>
        <end position="193"/>
    </location>
</feature>
<feature type="compositionally biased region" description="Polar residues" evidence="1">
    <location>
        <begin position="387"/>
        <end position="398"/>
    </location>
</feature>
<reference evidence="3 4" key="1">
    <citation type="submission" date="2024-02" db="EMBL/GenBank/DDBJ databases">
        <authorList>
            <person name="Saticioglu I.B."/>
        </authorList>
    </citation>
    <scope>NUCLEOTIDE SEQUENCE [LARGE SCALE GENOMIC DNA]</scope>
    <source>
        <strain evidence="3 4">Mu-80</strain>
    </source>
</reference>
<evidence type="ECO:0000256" key="1">
    <source>
        <dbReference type="SAM" id="MobiDB-lite"/>
    </source>
</evidence>
<feature type="compositionally biased region" description="Basic and acidic residues" evidence="1">
    <location>
        <begin position="105"/>
        <end position="118"/>
    </location>
</feature>
<feature type="region of interest" description="Disordered" evidence="1">
    <location>
        <begin position="386"/>
        <end position="406"/>
    </location>
</feature>
<sequence>MSYSAHRPGRMDSQGRISFETDASDGSVTDEDLDFLRHYEPAGSDSPAGDALVPERPSSHRSAPRSGTAERDEGPASEPVASETPAAPPRAARQPRERRPRRAVRRAERTPGSRERTPGSRLRTLAILGGAEGEILDRVPGETPRFVQMFFVLLGTALVSAISMLFALTTGVQVAIWVAVPLAIVWAGIIFNLDRFLTSTMTSTRSVAKLIGLAVPRVAMAALIGVLVAEPLVLQVFHNDISREVASTNITQSQSDQDALEAGPEKKALDAASERVAVLENQAATGVVAGTDEGSASTSAAASTVDDLTAKMTEQQQVIDDARALYQCELTGEGAGEVPGCTGVNGEGSSSDAAKAQLAQAQQTYDALAAQLRDANDDLAAAETAAKQNTSASEATNRQQAQDQLPAAQQTYEQALAAYNARADSVAAGNAQAVGLLSQITGLNRLAAKEPTIWWAHWLIAALFFMIELLPVLVKVLTSWGDPSLYEKTKAIRKQVQLDRVTADGFRDRAAIVAESAAAPAAGASAQTSDAALQTADAAQRETDAAASDPGNGTTPSADPGPPTGPVTRADLRETAGV</sequence>
<dbReference type="Proteomes" id="UP001371224">
    <property type="component" value="Unassembled WGS sequence"/>
</dbReference>
<keyword evidence="4" id="KW-1185">Reference proteome</keyword>
<name>A0ABU8L9T7_9MICO</name>
<comment type="caution">
    <text evidence="3">The sequence shown here is derived from an EMBL/GenBank/DDBJ whole genome shotgun (WGS) entry which is preliminary data.</text>
</comment>
<feature type="region of interest" description="Disordered" evidence="1">
    <location>
        <begin position="524"/>
        <end position="578"/>
    </location>
</feature>
<keyword evidence="2" id="KW-1133">Transmembrane helix</keyword>
<dbReference type="Pfam" id="PF14362">
    <property type="entry name" value="DUF4407"/>
    <property type="match status" value="1"/>
</dbReference>
<dbReference type="RefSeq" id="WP_337331562.1">
    <property type="nucleotide sequence ID" value="NZ_JBBDGM010000004.1"/>
</dbReference>
<keyword evidence="2" id="KW-0812">Transmembrane</keyword>
<dbReference type="EMBL" id="JBBDGM010000004">
    <property type="protein sequence ID" value="MEJ1087893.1"/>
    <property type="molecule type" value="Genomic_DNA"/>
</dbReference>
<accession>A0ABU8L9T7</accession>
<feature type="transmembrane region" description="Helical" evidence="2">
    <location>
        <begin position="146"/>
        <end position="168"/>
    </location>
</feature>
<organism evidence="3 4">
    <name type="scientific">Microbacterium bandirmense</name>
    <dbReference type="NCBI Taxonomy" id="3122050"/>
    <lineage>
        <taxon>Bacteria</taxon>
        <taxon>Bacillati</taxon>
        <taxon>Actinomycetota</taxon>
        <taxon>Actinomycetes</taxon>
        <taxon>Micrococcales</taxon>
        <taxon>Microbacteriaceae</taxon>
        <taxon>Microbacterium</taxon>
    </lineage>
</organism>
<evidence type="ECO:0000313" key="4">
    <source>
        <dbReference type="Proteomes" id="UP001371224"/>
    </source>
</evidence>
<feature type="region of interest" description="Disordered" evidence="1">
    <location>
        <begin position="1"/>
        <end position="121"/>
    </location>
</feature>